<dbReference type="PANTHER" id="PTHR42886:SF29">
    <property type="entry name" value="PUMMELIG, ISOFORM A"/>
    <property type="match status" value="1"/>
</dbReference>
<dbReference type="Proteomes" id="UP000225548">
    <property type="component" value="Unassembled WGS sequence"/>
</dbReference>
<dbReference type="InterPro" id="IPR022742">
    <property type="entry name" value="Hydrolase_4"/>
</dbReference>
<sequence length="343" mass="37296">MSAPGVPGAPGAPARWEPDDLGDDWVARTLPLRPNAEGEVVATLVARAGAVTDDASLRAGRAGRTAVLYIHGFADYFFQTHLAREWEDHGIDFFAIDLHGYGRSLLEHQTPNFCTDLREYGEELAAATRVVREELGYGRLVINGHSTGGLLAALWAHSETGRETVDGLVLNSPWLDLNRPWFDRVIGTAVLDVVGRRARYVVVQHGPSEYSRSLRTESGGEWEIDERYKPYDGTAVLAGWLRAIRAGQARLAAGLDVRCPVLVCCSTQSGVNRADNPDLSRVDVVLDVRHIVARAPAIGPDVDVVQIEDGIHDLALSPEPARSAYFAAVFEWVATRLDAAATA</sequence>
<dbReference type="Gene3D" id="3.40.50.1820">
    <property type="entry name" value="alpha/beta hydrolase"/>
    <property type="match status" value="1"/>
</dbReference>
<organism evidence="2 3">
    <name type="scientific">Sanguibacter antarcticus</name>
    <dbReference type="NCBI Taxonomy" id="372484"/>
    <lineage>
        <taxon>Bacteria</taxon>
        <taxon>Bacillati</taxon>
        <taxon>Actinomycetota</taxon>
        <taxon>Actinomycetes</taxon>
        <taxon>Micrococcales</taxon>
        <taxon>Sanguibacteraceae</taxon>
        <taxon>Sanguibacter</taxon>
    </lineage>
</organism>
<proteinExistence type="predicted"/>
<dbReference type="RefSeq" id="WP_098455176.1">
    <property type="nucleotide sequence ID" value="NZ_PDJG01000001.1"/>
</dbReference>
<feature type="domain" description="Serine aminopeptidase S33" evidence="1">
    <location>
        <begin position="64"/>
        <end position="266"/>
    </location>
</feature>
<dbReference type="OrthoDB" id="9801217at2"/>
<dbReference type="PANTHER" id="PTHR42886">
    <property type="entry name" value="RE40534P-RELATED"/>
    <property type="match status" value="1"/>
</dbReference>
<comment type="caution">
    <text evidence="2">The sequence shown here is derived from an EMBL/GenBank/DDBJ whole genome shotgun (WGS) entry which is preliminary data.</text>
</comment>
<dbReference type="InterPro" id="IPR029058">
    <property type="entry name" value="AB_hydrolase_fold"/>
</dbReference>
<accession>A0A2A9E5G1</accession>
<dbReference type="Pfam" id="PF12146">
    <property type="entry name" value="Hydrolase_4"/>
    <property type="match status" value="1"/>
</dbReference>
<dbReference type="SUPFAM" id="SSF53474">
    <property type="entry name" value="alpha/beta-Hydrolases"/>
    <property type="match status" value="1"/>
</dbReference>
<dbReference type="AlphaFoldDB" id="A0A2A9E5G1"/>
<keyword evidence="3" id="KW-1185">Reference proteome</keyword>
<keyword evidence="2" id="KW-0378">Hydrolase</keyword>
<dbReference type="GO" id="GO:0016787">
    <property type="term" value="F:hydrolase activity"/>
    <property type="evidence" value="ECO:0007669"/>
    <property type="project" value="UniProtKB-KW"/>
</dbReference>
<evidence type="ECO:0000313" key="3">
    <source>
        <dbReference type="Proteomes" id="UP000225548"/>
    </source>
</evidence>
<protein>
    <submittedName>
        <fullName evidence="2">Alpha-beta hydrolase superfamily lysophospholipase</fullName>
    </submittedName>
</protein>
<gene>
    <name evidence="2" type="ORF">ATL42_1983</name>
</gene>
<name>A0A2A9E5G1_9MICO</name>
<evidence type="ECO:0000259" key="1">
    <source>
        <dbReference type="Pfam" id="PF12146"/>
    </source>
</evidence>
<evidence type="ECO:0000313" key="2">
    <source>
        <dbReference type="EMBL" id="PFG34083.1"/>
    </source>
</evidence>
<reference evidence="2 3" key="1">
    <citation type="submission" date="2017-10" db="EMBL/GenBank/DDBJ databases">
        <title>Sequencing the genomes of 1000 actinobacteria strains.</title>
        <authorList>
            <person name="Klenk H.-P."/>
        </authorList>
    </citation>
    <scope>NUCLEOTIDE SEQUENCE [LARGE SCALE GENOMIC DNA]</scope>
    <source>
        <strain evidence="2 3">DSM 18966</strain>
    </source>
</reference>
<dbReference type="EMBL" id="PDJG01000001">
    <property type="protein sequence ID" value="PFG34083.1"/>
    <property type="molecule type" value="Genomic_DNA"/>
</dbReference>